<dbReference type="SUPFAM" id="SSF49464">
    <property type="entry name" value="Carboxypeptidase regulatory domain-like"/>
    <property type="match status" value="1"/>
</dbReference>
<evidence type="ECO:0000256" key="5">
    <source>
        <dbReference type="ARBA" id="ARBA00022729"/>
    </source>
</evidence>
<dbReference type="Proteomes" id="UP000236731">
    <property type="component" value="Unassembled WGS sequence"/>
</dbReference>
<dbReference type="GO" id="GO:0015344">
    <property type="term" value="F:siderophore uptake transmembrane transporter activity"/>
    <property type="evidence" value="ECO:0007669"/>
    <property type="project" value="TreeGrafter"/>
</dbReference>
<dbReference type="InterPro" id="IPR036942">
    <property type="entry name" value="Beta-barrel_TonB_sf"/>
</dbReference>
<dbReference type="Gene3D" id="2.170.130.10">
    <property type="entry name" value="TonB-dependent receptor, plug domain"/>
    <property type="match status" value="1"/>
</dbReference>
<dbReference type="PROSITE" id="PS52016">
    <property type="entry name" value="TONB_DEPENDENT_REC_3"/>
    <property type="match status" value="1"/>
</dbReference>
<dbReference type="Pfam" id="PF07715">
    <property type="entry name" value="Plug"/>
    <property type="match status" value="1"/>
</dbReference>
<gene>
    <name evidence="10" type="ORF">SAMN05421877_106175</name>
</gene>
<dbReference type="SUPFAM" id="SSF56935">
    <property type="entry name" value="Porins"/>
    <property type="match status" value="1"/>
</dbReference>
<sequence length="814" mass="92190">MKSNRTIKIIWLMVILAFPMLVLAQHNTWVISGRVISMDETPLGSGTIEIKGEGLALVIETDTSGNFQAVIPKKQILKITVHHIGHITQHFELNMESQSLEGILIKLKQDDYAIQEINVWGKSETQKAKEQIVKAQIVETKAGQQQSSTLVEMMNRSAGVRIRQSGGMGSDNNIMLNGFQGKSIKTFKDGIPTDYLGASFNLSNLPINMLEHVEVYKGVLPTQLGADALGGAINLVSKKATDPFLATSYEFASFNTHRVSLNLYQTNERNKIFGGIDAFYNYSDNNYHVTAQVPNPETANVVAEKIQLFHNRYKQWYTELYGGWKDVSWADEFRLGLTSYYINRQNQFASLMERPFGASYSTQRATVIPTLRYKKSWLEGKLVVDQFAVFSRIKNVVTDTLSGSYDWYGQFHPAPDAGSRGEAGMPSLATLRYSNLTTRTGINYTFSSRHQIGLNVVFNDYNRSGSDPFGSVSSGENPIDLLSLPADYTKVVGTLGLTSNFFNNKFQNLAQIKYFRAHALGQEMNISTGKLKENLSSTNNSSFGFAEAIKWEINPRLFMRLSTEWATRLPEQNEIMGDGSYILSNFDLKPERSVNGNLGVGFHPHSDFGIEVNGFYRITKDMVLNIPVNLIYSQSSNVEQVRGIGLETDAFIKPFKWLHLNGNFTYQDFRLYNVTEPSILYLEKARLRNVPYFFSNLGATVNFQNTITSGDQFQAYWFFSYVHEYYLNYIPKDTEPDGFLGLWGKAKIDAPNIIPRQSLHTVGLVWTPFPKRQLSFNLECKNLMDAEVFDNFRIQNAGRSFHIKVNYAFHNFRR</sequence>
<dbReference type="InterPro" id="IPR012910">
    <property type="entry name" value="Plug_dom"/>
</dbReference>
<keyword evidence="5" id="KW-0732">Signal</keyword>
<keyword evidence="7 8" id="KW-0998">Cell outer membrane</keyword>
<protein>
    <submittedName>
        <fullName evidence="10">Outer membrane receptor proteins, mostly Fe transport</fullName>
    </submittedName>
</protein>
<dbReference type="AlphaFoldDB" id="A0A1H5Z027"/>
<feature type="domain" description="TonB-dependent receptor plug" evidence="9">
    <location>
        <begin position="140"/>
        <end position="232"/>
    </location>
</feature>
<comment type="subcellular location">
    <subcellularLocation>
        <location evidence="1 8">Cell outer membrane</location>
        <topology evidence="1 8">Multi-pass membrane protein</topology>
    </subcellularLocation>
</comment>
<dbReference type="InterPro" id="IPR039426">
    <property type="entry name" value="TonB-dep_rcpt-like"/>
</dbReference>
<keyword evidence="10" id="KW-0675">Receptor</keyword>
<dbReference type="OrthoDB" id="9812892at2"/>
<keyword evidence="3 8" id="KW-1134">Transmembrane beta strand</keyword>
<evidence type="ECO:0000259" key="9">
    <source>
        <dbReference type="Pfam" id="PF07715"/>
    </source>
</evidence>
<evidence type="ECO:0000313" key="11">
    <source>
        <dbReference type="Proteomes" id="UP000236731"/>
    </source>
</evidence>
<evidence type="ECO:0000256" key="8">
    <source>
        <dbReference type="PROSITE-ProRule" id="PRU01360"/>
    </source>
</evidence>
<name>A0A1H5Z027_9SPHI</name>
<evidence type="ECO:0000256" key="1">
    <source>
        <dbReference type="ARBA" id="ARBA00004571"/>
    </source>
</evidence>
<evidence type="ECO:0000256" key="6">
    <source>
        <dbReference type="ARBA" id="ARBA00023136"/>
    </source>
</evidence>
<evidence type="ECO:0000256" key="7">
    <source>
        <dbReference type="ARBA" id="ARBA00023237"/>
    </source>
</evidence>
<dbReference type="Gene3D" id="2.40.170.20">
    <property type="entry name" value="TonB-dependent receptor, beta-barrel domain"/>
    <property type="match status" value="1"/>
</dbReference>
<dbReference type="EMBL" id="FNUT01000006">
    <property type="protein sequence ID" value="SEG28997.1"/>
    <property type="molecule type" value="Genomic_DNA"/>
</dbReference>
<evidence type="ECO:0000256" key="4">
    <source>
        <dbReference type="ARBA" id="ARBA00022692"/>
    </source>
</evidence>
<evidence type="ECO:0000256" key="2">
    <source>
        <dbReference type="ARBA" id="ARBA00022448"/>
    </source>
</evidence>
<dbReference type="GO" id="GO:0009279">
    <property type="term" value="C:cell outer membrane"/>
    <property type="evidence" value="ECO:0007669"/>
    <property type="project" value="UniProtKB-SubCell"/>
</dbReference>
<dbReference type="PANTHER" id="PTHR30069">
    <property type="entry name" value="TONB-DEPENDENT OUTER MEMBRANE RECEPTOR"/>
    <property type="match status" value="1"/>
</dbReference>
<keyword evidence="11" id="KW-1185">Reference proteome</keyword>
<organism evidence="10 11">
    <name type="scientific">Sphingobacterium lactis</name>
    <dbReference type="NCBI Taxonomy" id="797291"/>
    <lineage>
        <taxon>Bacteria</taxon>
        <taxon>Pseudomonadati</taxon>
        <taxon>Bacteroidota</taxon>
        <taxon>Sphingobacteriia</taxon>
        <taxon>Sphingobacteriales</taxon>
        <taxon>Sphingobacteriaceae</taxon>
        <taxon>Sphingobacterium</taxon>
    </lineage>
</organism>
<reference evidence="11" key="1">
    <citation type="submission" date="2016-10" db="EMBL/GenBank/DDBJ databases">
        <authorList>
            <person name="Varghese N."/>
            <person name="Submissions S."/>
        </authorList>
    </citation>
    <scope>NUCLEOTIDE SEQUENCE [LARGE SCALE GENOMIC DNA]</scope>
    <source>
        <strain evidence="11">DSM 22361</strain>
    </source>
</reference>
<evidence type="ECO:0000256" key="3">
    <source>
        <dbReference type="ARBA" id="ARBA00022452"/>
    </source>
</evidence>
<dbReference type="GO" id="GO:0044718">
    <property type="term" value="P:siderophore transmembrane transport"/>
    <property type="evidence" value="ECO:0007669"/>
    <property type="project" value="TreeGrafter"/>
</dbReference>
<evidence type="ECO:0000313" key="10">
    <source>
        <dbReference type="EMBL" id="SEG28997.1"/>
    </source>
</evidence>
<dbReference type="InterPro" id="IPR037066">
    <property type="entry name" value="Plug_dom_sf"/>
</dbReference>
<keyword evidence="2 8" id="KW-0813">Transport</keyword>
<accession>A0A1H5Z027</accession>
<keyword evidence="4 8" id="KW-0812">Transmembrane</keyword>
<dbReference type="PANTHER" id="PTHR30069:SF29">
    <property type="entry name" value="HEMOGLOBIN AND HEMOGLOBIN-HAPTOGLOBIN-BINDING PROTEIN 1-RELATED"/>
    <property type="match status" value="1"/>
</dbReference>
<comment type="similarity">
    <text evidence="8">Belongs to the TonB-dependent receptor family.</text>
</comment>
<dbReference type="InterPro" id="IPR008969">
    <property type="entry name" value="CarboxyPept-like_regulatory"/>
</dbReference>
<proteinExistence type="inferred from homology"/>
<keyword evidence="6 8" id="KW-0472">Membrane</keyword>